<keyword evidence="2" id="KW-1185">Reference proteome</keyword>
<dbReference type="PROSITE" id="PS51257">
    <property type="entry name" value="PROKAR_LIPOPROTEIN"/>
    <property type="match status" value="1"/>
</dbReference>
<gene>
    <name evidence="1" type="ORF">FEE95_18570</name>
</gene>
<evidence type="ECO:0000313" key="1">
    <source>
        <dbReference type="EMBL" id="TMM53902.1"/>
    </source>
</evidence>
<proteinExistence type="predicted"/>
<sequence>MKLVLVSLFCLAVLACKEAPKEMETKSKAPEIVTKIDDSKYPEALRKIFEAHGGLTAWKEKRTISFEIPKKDMTEKHTIDLFSRNEKIEMPGISMGSEGSDIWLLDEKDAYKGDAVFYHNLMFYFYAMPFVLADNGIQYGDTRPLEFEGKEYPGIRISYNEGVGLSSKDEYFIHYNPETYQMEWLGYTVTFRSGEKSDNIKWIRYNDWMDVEGLVLPRAITWHEYEGRTIKSPREPLNFENVTLSETIQAVDFFNKPEGATSVSSKK</sequence>
<dbReference type="InterPro" id="IPR045444">
    <property type="entry name" value="DUF6503"/>
</dbReference>
<reference evidence="1 2" key="1">
    <citation type="submission" date="2019-05" db="EMBL/GenBank/DDBJ databases">
        <authorList>
            <person name="Zhang J.-Y."/>
            <person name="Feg X."/>
            <person name="Du Z.-J."/>
        </authorList>
    </citation>
    <scope>NUCLEOTIDE SEQUENCE [LARGE SCALE GENOMIC DNA]</scope>
    <source>
        <strain evidence="1 2">RZ26</strain>
    </source>
</reference>
<organism evidence="1 2">
    <name type="scientific">Maribacter algarum</name>
    <name type="common">ex Zhang et al. 2020</name>
    <dbReference type="NCBI Taxonomy" id="2578118"/>
    <lineage>
        <taxon>Bacteria</taxon>
        <taxon>Pseudomonadati</taxon>
        <taxon>Bacteroidota</taxon>
        <taxon>Flavobacteriia</taxon>
        <taxon>Flavobacteriales</taxon>
        <taxon>Flavobacteriaceae</taxon>
        <taxon>Maribacter</taxon>
    </lineage>
</organism>
<dbReference type="Proteomes" id="UP000310314">
    <property type="component" value="Unassembled WGS sequence"/>
</dbReference>
<evidence type="ECO:0008006" key="3">
    <source>
        <dbReference type="Google" id="ProtNLM"/>
    </source>
</evidence>
<accession>A0A5S3PI70</accession>
<dbReference type="OrthoDB" id="282859at2"/>
<evidence type="ECO:0000313" key="2">
    <source>
        <dbReference type="Proteomes" id="UP000310314"/>
    </source>
</evidence>
<dbReference type="Pfam" id="PF20113">
    <property type="entry name" value="DUF6503"/>
    <property type="match status" value="1"/>
</dbReference>
<dbReference type="EMBL" id="VATY01000004">
    <property type="protein sequence ID" value="TMM53902.1"/>
    <property type="molecule type" value="Genomic_DNA"/>
</dbReference>
<comment type="caution">
    <text evidence="1">The sequence shown here is derived from an EMBL/GenBank/DDBJ whole genome shotgun (WGS) entry which is preliminary data.</text>
</comment>
<protein>
    <recommendedName>
        <fullName evidence="3">Threonine synthase</fullName>
    </recommendedName>
</protein>
<dbReference type="RefSeq" id="WP_138659524.1">
    <property type="nucleotide sequence ID" value="NZ_VATY01000004.1"/>
</dbReference>
<name>A0A5S3PI70_9FLAO</name>
<dbReference type="AlphaFoldDB" id="A0A5S3PI70"/>